<dbReference type="InterPro" id="IPR027417">
    <property type="entry name" value="P-loop_NTPase"/>
</dbReference>
<evidence type="ECO:0000313" key="7">
    <source>
        <dbReference type="Proteomes" id="UP000198639"/>
    </source>
</evidence>
<keyword evidence="7" id="KW-1185">Reference proteome</keyword>
<dbReference type="Gene3D" id="3.40.50.300">
    <property type="entry name" value="P-loop containing nucleotide triphosphate hydrolases"/>
    <property type="match status" value="1"/>
</dbReference>
<dbReference type="InterPro" id="IPR003439">
    <property type="entry name" value="ABC_transporter-like_ATP-bd"/>
</dbReference>
<dbReference type="GO" id="GO:0005524">
    <property type="term" value="F:ATP binding"/>
    <property type="evidence" value="ECO:0007669"/>
    <property type="project" value="UniProtKB-KW"/>
</dbReference>
<dbReference type="PROSITE" id="PS50893">
    <property type="entry name" value="ABC_TRANSPORTER_2"/>
    <property type="match status" value="1"/>
</dbReference>
<dbReference type="InterPro" id="IPR051120">
    <property type="entry name" value="ABC_AA/LPS_Transport"/>
</dbReference>
<reference evidence="7" key="1">
    <citation type="submission" date="2016-10" db="EMBL/GenBank/DDBJ databases">
        <authorList>
            <person name="Varghese N."/>
            <person name="Submissions S."/>
        </authorList>
    </citation>
    <scope>NUCLEOTIDE SEQUENCE [LARGE SCALE GENOMIC DNA]</scope>
    <source>
        <strain evidence="7">CGMCC 1.12041</strain>
    </source>
</reference>
<dbReference type="PANTHER" id="PTHR45772:SF3">
    <property type="entry name" value="ABC TRANSPORTER ATP-BINDING PROTEIN"/>
    <property type="match status" value="1"/>
</dbReference>
<evidence type="ECO:0000256" key="4">
    <source>
        <dbReference type="ARBA" id="ARBA00022840"/>
    </source>
</evidence>
<accession>A0A1I1DBJ1</accession>
<dbReference type="GO" id="GO:0016887">
    <property type="term" value="F:ATP hydrolysis activity"/>
    <property type="evidence" value="ECO:0007669"/>
    <property type="project" value="InterPro"/>
</dbReference>
<name>A0A1I1DBJ1_9BURK</name>
<keyword evidence="3" id="KW-0547">Nucleotide-binding</keyword>
<organism evidence="6 7">
    <name type="scientific">Massilia yuzhufengensis</name>
    <dbReference type="NCBI Taxonomy" id="1164594"/>
    <lineage>
        <taxon>Bacteria</taxon>
        <taxon>Pseudomonadati</taxon>
        <taxon>Pseudomonadota</taxon>
        <taxon>Betaproteobacteria</taxon>
        <taxon>Burkholderiales</taxon>
        <taxon>Oxalobacteraceae</taxon>
        <taxon>Telluria group</taxon>
        <taxon>Massilia</taxon>
    </lineage>
</organism>
<feature type="domain" description="ABC transporter" evidence="5">
    <location>
        <begin position="6"/>
        <end position="247"/>
    </location>
</feature>
<dbReference type="Pfam" id="PF00005">
    <property type="entry name" value="ABC_tran"/>
    <property type="match status" value="1"/>
</dbReference>
<dbReference type="AlphaFoldDB" id="A0A1I1DBJ1"/>
<keyword evidence="2" id="KW-1003">Cell membrane</keyword>
<dbReference type="RefSeq" id="WP_091869666.1">
    <property type="nucleotide sequence ID" value="NZ_FOLD01000001.1"/>
</dbReference>
<evidence type="ECO:0000259" key="5">
    <source>
        <dbReference type="PROSITE" id="PS50893"/>
    </source>
</evidence>
<evidence type="ECO:0000256" key="2">
    <source>
        <dbReference type="ARBA" id="ARBA00022475"/>
    </source>
</evidence>
<dbReference type="PANTHER" id="PTHR45772">
    <property type="entry name" value="CONSERVED COMPONENT OF ABC TRANSPORTER FOR NATURAL AMINO ACIDS-RELATED"/>
    <property type="match status" value="1"/>
</dbReference>
<dbReference type="GO" id="GO:0005886">
    <property type="term" value="C:plasma membrane"/>
    <property type="evidence" value="ECO:0007669"/>
    <property type="project" value="TreeGrafter"/>
</dbReference>
<keyword evidence="4 6" id="KW-0067">ATP-binding</keyword>
<dbReference type="CDD" id="cd03219">
    <property type="entry name" value="ABC_Mj1267_LivG_branched"/>
    <property type="match status" value="1"/>
</dbReference>
<dbReference type="InterPro" id="IPR032823">
    <property type="entry name" value="BCA_ABC_TP_C"/>
</dbReference>
<keyword evidence="1" id="KW-0813">Transport</keyword>
<dbReference type="OrthoDB" id="9781337at2"/>
<evidence type="ECO:0000256" key="3">
    <source>
        <dbReference type="ARBA" id="ARBA00022741"/>
    </source>
</evidence>
<keyword evidence="2" id="KW-0472">Membrane</keyword>
<sequence>MADVILETRQLTKEFKGFTAVSEVSLQVERGHIHALIGPNGAGKTTCFNLLTKFLVPTAGHILFNGRDITAARPAQVARMGIIRSFQISAVFPHLTVLENVRIGLQRQLGTSFHFWRSSSSLRLLDERALALLAEVGLEGLAGTLSADLPYGRKRALEIATTLAMEPELMLLDEPTQGMGHEDVHRVTELIKKVSAGRTILMVEHNMNVVAGICDRISVLQRGAVLAEGSYAEVSRNPQVMEAYMGTSDGALAGAQH</sequence>
<evidence type="ECO:0000313" key="6">
    <source>
        <dbReference type="EMBL" id="SFB72301.1"/>
    </source>
</evidence>
<dbReference type="FunFam" id="3.40.50.300:FF:000421">
    <property type="entry name" value="Branched-chain amino acid ABC transporter ATP-binding protein"/>
    <property type="match status" value="1"/>
</dbReference>
<dbReference type="STRING" id="1164594.SAMN05216204_101121"/>
<dbReference type="Pfam" id="PF12399">
    <property type="entry name" value="BCA_ABC_TP_C"/>
    <property type="match status" value="1"/>
</dbReference>
<dbReference type="InterPro" id="IPR003593">
    <property type="entry name" value="AAA+_ATPase"/>
</dbReference>
<dbReference type="Proteomes" id="UP000198639">
    <property type="component" value="Unassembled WGS sequence"/>
</dbReference>
<dbReference type="SUPFAM" id="SSF52540">
    <property type="entry name" value="P-loop containing nucleoside triphosphate hydrolases"/>
    <property type="match status" value="1"/>
</dbReference>
<dbReference type="SMART" id="SM00382">
    <property type="entry name" value="AAA"/>
    <property type="match status" value="1"/>
</dbReference>
<evidence type="ECO:0000256" key="1">
    <source>
        <dbReference type="ARBA" id="ARBA00022448"/>
    </source>
</evidence>
<protein>
    <submittedName>
        <fullName evidence="6">Amino acid/amide ABC transporter ATP-binding protein 1, HAAT family</fullName>
    </submittedName>
</protein>
<dbReference type="EMBL" id="FOLD01000001">
    <property type="protein sequence ID" value="SFB72301.1"/>
    <property type="molecule type" value="Genomic_DNA"/>
</dbReference>
<proteinExistence type="predicted"/>
<gene>
    <name evidence="6" type="ORF">SAMN05216204_101121</name>
</gene>